<dbReference type="SUPFAM" id="SSF103190">
    <property type="entry name" value="Sensory domain-like"/>
    <property type="match status" value="1"/>
</dbReference>
<gene>
    <name evidence="16" type="ORF">NX02_17700</name>
</gene>
<evidence type="ECO:0000256" key="7">
    <source>
        <dbReference type="ARBA" id="ARBA00022692"/>
    </source>
</evidence>
<reference evidence="16 17" key="1">
    <citation type="submission" date="2013-07" db="EMBL/GenBank/DDBJ databases">
        <title>Completed genome of Sphingomonas sanxanigenens NX02.</title>
        <authorList>
            <person name="Ma T."/>
            <person name="Huang H."/>
            <person name="Wu M."/>
            <person name="Li X."/>
            <person name="Li G."/>
        </authorList>
    </citation>
    <scope>NUCLEOTIDE SEQUENCE [LARGE SCALE GENOMIC DNA]</scope>
    <source>
        <strain evidence="16 17">NX02</strain>
    </source>
</reference>
<dbReference type="InterPro" id="IPR036097">
    <property type="entry name" value="HisK_dim/P_sf"/>
</dbReference>
<keyword evidence="7 14" id="KW-0812">Transmembrane</keyword>
<evidence type="ECO:0000256" key="12">
    <source>
        <dbReference type="ARBA" id="ARBA00023012"/>
    </source>
</evidence>
<dbReference type="InterPro" id="IPR036890">
    <property type="entry name" value="HATPase_C_sf"/>
</dbReference>
<dbReference type="Gene3D" id="3.30.565.10">
    <property type="entry name" value="Histidine kinase-like ATPase, C-terminal domain"/>
    <property type="match status" value="1"/>
</dbReference>
<sequence length="576" mass="61887">MSLFRSRLLVPLLIAVAAIAAAFGHFAGRRAELVAIAQLQTEAVADATLRATLLRGDIERFRLMPVALTEDRGVLAALAGVPGAAQALSRRLKMLARETGAENIYLLDPRGRAISSSNYDAPRSFVGQDYAFRDYYREAVREGAGVQFGMGTVSRRPGLYVSHRTEAGGYIVVKRVFGRLERDWARAGGLTLVTDTNGIVVASSDPALRFRATRPLTPAQVAYFRQEMQSGDASVRPLQIAPTLNGRLVRLEGDRTRRVSAHVPAGDLGWTLHLYTPADPAATRAGRAVWLATALAVALIAALAWALALRIRQRRIRTAALEEEVAARTAQLRAAMDERAAGERRADELREELRQANRLAILGQITAGVAHETAQPVAAIRSYAANGIAFLERGDSDAAAANFGAIGRLTERIGAVTSELRGFARKGTGEIVSLRISEVIEGAALILRNRLARVGFSVDLGADPPVRAGRVRLEQVFVNLIQNALDALEDRRDGLIEIRLDADAGTVRVRIRDNGPGIAPQVAERLFTPFATSRANGLGLGLVIAHDIMHELGGALVWVPGAGGACFDLTLQRAAA</sequence>
<evidence type="ECO:0000256" key="5">
    <source>
        <dbReference type="ARBA" id="ARBA00022553"/>
    </source>
</evidence>
<evidence type="ECO:0000256" key="9">
    <source>
        <dbReference type="ARBA" id="ARBA00022777"/>
    </source>
</evidence>
<keyword evidence="11 14" id="KW-1133">Transmembrane helix</keyword>
<dbReference type="SUPFAM" id="SSF55874">
    <property type="entry name" value="ATPase domain of HSP90 chaperone/DNA topoisomerase II/histidine kinase"/>
    <property type="match status" value="1"/>
</dbReference>
<dbReference type="SUPFAM" id="SSF47384">
    <property type="entry name" value="Homodimeric domain of signal transducing histidine kinase"/>
    <property type="match status" value="1"/>
</dbReference>
<organism evidence="16 17">
    <name type="scientific">Sphingomonas sanxanigenens DSM 19645 = NX02</name>
    <dbReference type="NCBI Taxonomy" id="1123269"/>
    <lineage>
        <taxon>Bacteria</taxon>
        <taxon>Pseudomonadati</taxon>
        <taxon>Pseudomonadota</taxon>
        <taxon>Alphaproteobacteria</taxon>
        <taxon>Sphingomonadales</taxon>
        <taxon>Sphingomonadaceae</taxon>
        <taxon>Sphingomonas</taxon>
    </lineage>
</organism>
<evidence type="ECO:0000313" key="17">
    <source>
        <dbReference type="Proteomes" id="UP000018851"/>
    </source>
</evidence>
<dbReference type="InterPro" id="IPR003594">
    <property type="entry name" value="HATPase_dom"/>
</dbReference>
<keyword evidence="8" id="KW-0547">Nucleotide-binding</keyword>
<dbReference type="InterPro" id="IPR003661">
    <property type="entry name" value="HisK_dim/P_dom"/>
</dbReference>
<dbReference type="SMART" id="SM00387">
    <property type="entry name" value="HATPase_c"/>
    <property type="match status" value="1"/>
</dbReference>
<keyword evidence="12" id="KW-0902">Two-component regulatory system</keyword>
<evidence type="ECO:0000256" key="1">
    <source>
        <dbReference type="ARBA" id="ARBA00000085"/>
    </source>
</evidence>
<dbReference type="HOGENOM" id="CLU_000445_94_2_5"/>
<dbReference type="PROSITE" id="PS50109">
    <property type="entry name" value="HIS_KIN"/>
    <property type="match status" value="1"/>
</dbReference>
<dbReference type="KEGG" id="ssan:NX02_17700"/>
<dbReference type="InterPro" id="IPR005467">
    <property type="entry name" value="His_kinase_dom"/>
</dbReference>
<dbReference type="EC" id="2.7.13.3" evidence="3"/>
<keyword evidence="5" id="KW-0597">Phosphoprotein</keyword>
<dbReference type="InterPro" id="IPR029151">
    <property type="entry name" value="Sensor-like_sf"/>
</dbReference>
<dbReference type="GO" id="GO:0000155">
    <property type="term" value="F:phosphorelay sensor kinase activity"/>
    <property type="evidence" value="ECO:0007669"/>
    <property type="project" value="InterPro"/>
</dbReference>
<dbReference type="Proteomes" id="UP000018851">
    <property type="component" value="Chromosome"/>
</dbReference>
<evidence type="ECO:0000256" key="6">
    <source>
        <dbReference type="ARBA" id="ARBA00022679"/>
    </source>
</evidence>
<feature type="transmembrane region" description="Helical" evidence="14">
    <location>
        <begin position="288"/>
        <end position="308"/>
    </location>
</feature>
<name>W0ABB3_9SPHN</name>
<keyword evidence="17" id="KW-1185">Reference proteome</keyword>
<dbReference type="GO" id="GO:0005886">
    <property type="term" value="C:plasma membrane"/>
    <property type="evidence" value="ECO:0007669"/>
    <property type="project" value="UniProtKB-SubCell"/>
</dbReference>
<dbReference type="PIRSF" id="PIRSF036431">
    <property type="entry name" value="STHK_DctB"/>
    <property type="match status" value="1"/>
</dbReference>
<dbReference type="Pfam" id="PF02518">
    <property type="entry name" value="HATPase_c"/>
    <property type="match status" value="1"/>
</dbReference>
<evidence type="ECO:0000313" key="16">
    <source>
        <dbReference type="EMBL" id="AHE55214.1"/>
    </source>
</evidence>
<keyword evidence="14" id="KW-0472">Membrane</keyword>
<evidence type="ECO:0000256" key="13">
    <source>
        <dbReference type="SAM" id="Coils"/>
    </source>
</evidence>
<dbReference type="GO" id="GO:0005524">
    <property type="term" value="F:ATP binding"/>
    <property type="evidence" value="ECO:0007669"/>
    <property type="project" value="UniProtKB-KW"/>
</dbReference>
<dbReference type="SMART" id="SM00388">
    <property type="entry name" value="HisKA"/>
    <property type="match status" value="1"/>
</dbReference>
<evidence type="ECO:0000256" key="2">
    <source>
        <dbReference type="ARBA" id="ARBA00004651"/>
    </source>
</evidence>
<keyword evidence="9" id="KW-0418">Kinase</keyword>
<keyword evidence="6" id="KW-0808">Transferase</keyword>
<accession>W0ABB3</accession>
<dbReference type="eggNOG" id="COG4191">
    <property type="taxonomic scope" value="Bacteria"/>
</dbReference>
<dbReference type="InterPro" id="IPR017055">
    <property type="entry name" value="Sig_transdc_His_kinase_DctB"/>
</dbReference>
<evidence type="ECO:0000256" key="3">
    <source>
        <dbReference type="ARBA" id="ARBA00012438"/>
    </source>
</evidence>
<evidence type="ECO:0000256" key="11">
    <source>
        <dbReference type="ARBA" id="ARBA00022989"/>
    </source>
</evidence>
<dbReference type="STRING" id="1123269.NX02_17700"/>
<dbReference type="RefSeq" id="WP_039996651.1">
    <property type="nucleotide sequence ID" value="NZ_CP006644.1"/>
</dbReference>
<evidence type="ECO:0000259" key="15">
    <source>
        <dbReference type="PROSITE" id="PS50109"/>
    </source>
</evidence>
<dbReference type="PATRIC" id="fig|1123269.5.peg.3467"/>
<evidence type="ECO:0000256" key="14">
    <source>
        <dbReference type="SAM" id="Phobius"/>
    </source>
</evidence>
<dbReference type="PANTHER" id="PTHR43065">
    <property type="entry name" value="SENSOR HISTIDINE KINASE"/>
    <property type="match status" value="1"/>
</dbReference>
<keyword evidence="10" id="KW-0067">ATP-binding</keyword>
<evidence type="ECO:0000256" key="8">
    <source>
        <dbReference type="ARBA" id="ARBA00022741"/>
    </source>
</evidence>
<dbReference type="AlphaFoldDB" id="W0ABB3"/>
<keyword evidence="13" id="KW-0175">Coiled coil</keyword>
<dbReference type="PRINTS" id="PR00344">
    <property type="entry name" value="BCTRLSENSOR"/>
</dbReference>
<evidence type="ECO:0000256" key="10">
    <source>
        <dbReference type="ARBA" id="ARBA00022840"/>
    </source>
</evidence>
<comment type="catalytic activity">
    <reaction evidence="1">
        <text>ATP + protein L-histidine = ADP + protein N-phospho-L-histidine.</text>
        <dbReference type="EC" id="2.7.13.3"/>
    </reaction>
</comment>
<dbReference type="Gene3D" id="1.10.287.130">
    <property type="match status" value="1"/>
</dbReference>
<dbReference type="InterPro" id="IPR004358">
    <property type="entry name" value="Sig_transdc_His_kin-like_C"/>
</dbReference>
<dbReference type="Gene3D" id="6.10.250.3020">
    <property type="match status" value="1"/>
</dbReference>
<dbReference type="EMBL" id="CP006644">
    <property type="protein sequence ID" value="AHE55214.1"/>
    <property type="molecule type" value="Genomic_DNA"/>
</dbReference>
<feature type="coiled-coil region" evidence="13">
    <location>
        <begin position="332"/>
        <end position="359"/>
    </location>
</feature>
<proteinExistence type="predicted"/>
<comment type="subcellular location">
    <subcellularLocation>
        <location evidence="2">Cell membrane</location>
        <topology evidence="2">Multi-pass membrane protein</topology>
    </subcellularLocation>
</comment>
<feature type="domain" description="Histidine kinase" evidence="15">
    <location>
        <begin position="368"/>
        <end position="575"/>
    </location>
</feature>
<dbReference type="Gene3D" id="3.30.450.20">
    <property type="entry name" value="PAS domain"/>
    <property type="match status" value="2"/>
</dbReference>
<evidence type="ECO:0000256" key="4">
    <source>
        <dbReference type="ARBA" id="ARBA00022475"/>
    </source>
</evidence>
<keyword evidence="4" id="KW-1003">Cell membrane</keyword>
<dbReference type="PANTHER" id="PTHR43065:SF46">
    <property type="entry name" value="C4-DICARBOXYLATE TRANSPORT SENSOR PROTEIN DCTB"/>
    <property type="match status" value="1"/>
</dbReference>
<protein>
    <recommendedName>
        <fullName evidence="3">histidine kinase</fullName>
        <ecNumber evidence="3">2.7.13.3</ecNumber>
    </recommendedName>
</protein>